<dbReference type="Pfam" id="PF00067">
    <property type="entry name" value="p450"/>
    <property type="match status" value="1"/>
</dbReference>
<comment type="similarity">
    <text evidence="1 2">Belongs to the cytochrome P450 family.</text>
</comment>
<evidence type="ECO:0000313" key="5">
    <source>
        <dbReference type="Proteomes" id="UP000321933"/>
    </source>
</evidence>
<keyword evidence="2" id="KW-0560">Oxidoreductase</keyword>
<keyword evidence="2" id="KW-0503">Monooxygenase</keyword>
<dbReference type="GO" id="GO:0016705">
    <property type="term" value="F:oxidoreductase activity, acting on paired donors, with incorporation or reduction of molecular oxygen"/>
    <property type="evidence" value="ECO:0007669"/>
    <property type="project" value="InterPro"/>
</dbReference>
<dbReference type="OrthoDB" id="7052847at2"/>
<evidence type="ECO:0000313" key="4">
    <source>
        <dbReference type="EMBL" id="TXS90995.1"/>
    </source>
</evidence>
<name>A0A5C8ZRJ8_9GAMM</name>
<dbReference type="GO" id="GO:0005506">
    <property type="term" value="F:iron ion binding"/>
    <property type="evidence" value="ECO:0007669"/>
    <property type="project" value="InterPro"/>
</dbReference>
<evidence type="ECO:0000256" key="3">
    <source>
        <dbReference type="SAM" id="MobiDB-lite"/>
    </source>
</evidence>
<keyword evidence="5" id="KW-1185">Reference proteome</keyword>
<dbReference type="PANTHER" id="PTHR46696">
    <property type="entry name" value="P450, PUTATIVE (EUROFUNG)-RELATED"/>
    <property type="match status" value="1"/>
</dbReference>
<keyword evidence="2" id="KW-0479">Metal-binding</keyword>
<feature type="region of interest" description="Disordered" evidence="3">
    <location>
        <begin position="1"/>
        <end position="25"/>
    </location>
</feature>
<organism evidence="4 5">
    <name type="scientific">Parahaliea aestuarii</name>
    <dbReference type="NCBI Taxonomy" id="1852021"/>
    <lineage>
        <taxon>Bacteria</taxon>
        <taxon>Pseudomonadati</taxon>
        <taxon>Pseudomonadota</taxon>
        <taxon>Gammaproteobacteria</taxon>
        <taxon>Cellvibrionales</taxon>
        <taxon>Halieaceae</taxon>
        <taxon>Parahaliea</taxon>
    </lineage>
</organism>
<dbReference type="InterPro" id="IPR036396">
    <property type="entry name" value="Cyt_P450_sf"/>
</dbReference>
<dbReference type="PROSITE" id="PS00086">
    <property type="entry name" value="CYTOCHROME_P450"/>
    <property type="match status" value="1"/>
</dbReference>
<dbReference type="InterPro" id="IPR001128">
    <property type="entry name" value="Cyt_P450"/>
</dbReference>
<feature type="compositionally biased region" description="Polar residues" evidence="3">
    <location>
        <begin position="1"/>
        <end position="19"/>
    </location>
</feature>
<evidence type="ECO:0000256" key="1">
    <source>
        <dbReference type="ARBA" id="ARBA00010617"/>
    </source>
</evidence>
<dbReference type="GO" id="GO:0004497">
    <property type="term" value="F:monooxygenase activity"/>
    <property type="evidence" value="ECO:0007669"/>
    <property type="project" value="UniProtKB-KW"/>
</dbReference>
<gene>
    <name evidence="4" type="ORF">FVW59_12330</name>
</gene>
<dbReference type="SUPFAM" id="SSF48264">
    <property type="entry name" value="Cytochrome P450"/>
    <property type="match status" value="1"/>
</dbReference>
<keyword evidence="2" id="KW-0408">Iron</keyword>
<sequence>MGCSDSSLPKPRPQSTHPQYPTTIYTPPIIAPGRPIMTIAQPHPQDVDFAYDPLPDLHGVIDELRAAGPVVPVTYHGGRAWLITGFDALKEAFSDEVHFQAAAAYRVHSEPSMGKTIQTMAGNEHRINRALVSSPFFPRQVRERVESLLEPEAHAVVDRFAGAAEVDLIAAYARPYPYRVITRMLGIPTHDEQTFLEWALKLIDFPWDPEGALRARQDFSAYMAPIIESRRQQPADDVLSILATTAFEGHYLDDEQILSFCRLLFPAGSDTTYKILGSLLTYILRDPALVALARGSDDERAALVQEGLRIESPTALLPRMCSKDIRFHGAAMQAGDWVLFGVTAANSDPAVFPEPRRFLPGRDNKNLAFGHGVHFCLGSHLARRELECSLKVLFERFPAMCIAPGREPSITGAVMRGPQHLWVEPGAGA</sequence>
<dbReference type="PRINTS" id="PR00385">
    <property type="entry name" value="P450"/>
</dbReference>
<dbReference type="InterPro" id="IPR017972">
    <property type="entry name" value="Cyt_P450_CS"/>
</dbReference>
<dbReference type="PRINTS" id="PR00359">
    <property type="entry name" value="BP450"/>
</dbReference>
<dbReference type="PANTHER" id="PTHR46696:SF3">
    <property type="entry name" value="PULCHERRIMINIC ACID SYNTHASE"/>
    <property type="match status" value="1"/>
</dbReference>
<reference evidence="4 5" key="1">
    <citation type="submission" date="2019-08" db="EMBL/GenBank/DDBJ databases">
        <title>Parahaliea maris sp. nov., isolated from the surface seawater.</title>
        <authorList>
            <person name="Liu Y."/>
        </authorList>
    </citation>
    <scope>NUCLEOTIDE SEQUENCE [LARGE SCALE GENOMIC DNA]</scope>
    <source>
        <strain evidence="4 5">S2-26</strain>
    </source>
</reference>
<dbReference type="GO" id="GO:0020037">
    <property type="term" value="F:heme binding"/>
    <property type="evidence" value="ECO:0007669"/>
    <property type="project" value="InterPro"/>
</dbReference>
<keyword evidence="2" id="KW-0349">Heme</keyword>
<dbReference type="EMBL" id="VRYZ01000005">
    <property type="protein sequence ID" value="TXS90995.1"/>
    <property type="molecule type" value="Genomic_DNA"/>
</dbReference>
<comment type="caution">
    <text evidence="4">The sequence shown here is derived from an EMBL/GenBank/DDBJ whole genome shotgun (WGS) entry which is preliminary data.</text>
</comment>
<evidence type="ECO:0000256" key="2">
    <source>
        <dbReference type="RuleBase" id="RU000461"/>
    </source>
</evidence>
<dbReference type="Gene3D" id="1.10.630.10">
    <property type="entry name" value="Cytochrome P450"/>
    <property type="match status" value="1"/>
</dbReference>
<proteinExistence type="inferred from homology"/>
<dbReference type="Proteomes" id="UP000321933">
    <property type="component" value="Unassembled WGS sequence"/>
</dbReference>
<accession>A0A5C8ZRJ8</accession>
<dbReference type="InterPro" id="IPR002397">
    <property type="entry name" value="Cyt_P450_B"/>
</dbReference>
<protein>
    <submittedName>
        <fullName evidence="4">Cytochrome P450</fullName>
    </submittedName>
</protein>
<dbReference type="AlphaFoldDB" id="A0A5C8ZRJ8"/>